<name>A0A348HDM4_9GAMM</name>
<dbReference type="Proteomes" id="UP000267342">
    <property type="component" value="Chromosome"/>
</dbReference>
<dbReference type="RefSeq" id="WP_027706057.1">
    <property type="nucleotide sequence ID" value="NZ_AP018933.1"/>
</dbReference>
<sequence length="83" mass="9417">MSDHASSYHDERPRTTVVTDSDRVAVLQVAVVALSELLRQQSAEMQGRWVNCLQQTRDMPENLPLSPAFDELLALVDHVQRDE</sequence>
<dbReference type="STRING" id="1123510.GCA_000620025_00986"/>
<evidence type="ECO:0000313" key="2">
    <source>
        <dbReference type="Proteomes" id="UP000267342"/>
    </source>
</evidence>
<protein>
    <submittedName>
        <fullName evidence="1">Uncharacterized protein</fullName>
    </submittedName>
</protein>
<dbReference type="AlphaFoldDB" id="A0A348HDM4"/>
<organism evidence="1 2">
    <name type="scientific">Zymobacter palmae</name>
    <dbReference type="NCBI Taxonomy" id="33074"/>
    <lineage>
        <taxon>Bacteria</taxon>
        <taxon>Pseudomonadati</taxon>
        <taxon>Pseudomonadota</taxon>
        <taxon>Gammaproteobacteria</taxon>
        <taxon>Oceanospirillales</taxon>
        <taxon>Halomonadaceae</taxon>
        <taxon>Zymobacter group</taxon>
        <taxon>Zymobacter</taxon>
    </lineage>
</organism>
<dbReference type="KEGG" id="zpl:ZBT109_0953"/>
<accession>A0A348HDM4</accession>
<reference evidence="1 2" key="1">
    <citation type="submission" date="2018-09" db="EMBL/GenBank/DDBJ databases">
        <title>Zymobacter palmae IAM14233 (=T109) whole genome analysis.</title>
        <authorList>
            <person name="Yanase H."/>
        </authorList>
    </citation>
    <scope>NUCLEOTIDE SEQUENCE [LARGE SCALE GENOMIC DNA]</scope>
    <source>
        <strain evidence="1 2">IAM14233</strain>
    </source>
</reference>
<evidence type="ECO:0000313" key="1">
    <source>
        <dbReference type="EMBL" id="BBG29726.1"/>
    </source>
</evidence>
<keyword evidence="2" id="KW-1185">Reference proteome</keyword>
<gene>
    <name evidence="1" type="ORF">ZBT109_0953</name>
</gene>
<proteinExistence type="predicted"/>
<dbReference type="EMBL" id="AP018933">
    <property type="protein sequence ID" value="BBG29726.1"/>
    <property type="molecule type" value="Genomic_DNA"/>
</dbReference>